<keyword evidence="1" id="KW-0472">Membrane</keyword>
<evidence type="ECO:0000256" key="1">
    <source>
        <dbReference type="SAM" id="Phobius"/>
    </source>
</evidence>
<dbReference type="AlphaFoldDB" id="A0A0R3D521"/>
<evidence type="ECO:0000313" key="3">
    <source>
        <dbReference type="EMBL" id="KRQ04896.1"/>
    </source>
</evidence>
<evidence type="ECO:0000259" key="2">
    <source>
        <dbReference type="Pfam" id="PF07811"/>
    </source>
</evidence>
<accession>A0A0R3D521</accession>
<feature type="domain" description="TadE-like" evidence="2">
    <location>
        <begin position="18"/>
        <end position="58"/>
    </location>
</feature>
<protein>
    <recommendedName>
        <fullName evidence="2">TadE-like domain-containing protein</fullName>
    </recommendedName>
</protein>
<dbReference type="Proteomes" id="UP000051936">
    <property type="component" value="Unassembled WGS sequence"/>
</dbReference>
<keyword evidence="1" id="KW-1133">Transmembrane helix</keyword>
<proteinExistence type="predicted"/>
<dbReference type="STRING" id="989370.AOQ71_28995"/>
<comment type="caution">
    <text evidence="3">The sequence shown here is derived from an EMBL/GenBank/DDBJ whole genome shotgun (WGS) entry which is preliminary data.</text>
</comment>
<gene>
    <name evidence="3" type="ORF">AOQ71_28995</name>
</gene>
<keyword evidence="1" id="KW-0812">Transmembrane</keyword>
<dbReference type="Pfam" id="PF07811">
    <property type="entry name" value="TadE"/>
    <property type="match status" value="1"/>
</dbReference>
<dbReference type="InterPro" id="IPR012495">
    <property type="entry name" value="TadE-like_dom"/>
</dbReference>
<feature type="transmembrane region" description="Helical" evidence="1">
    <location>
        <begin position="20"/>
        <end position="38"/>
    </location>
</feature>
<dbReference type="EMBL" id="LJYG01000105">
    <property type="protein sequence ID" value="KRQ04896.1"/>
    <property type="molecule type" value="Genomic_DNA"/>
</dbReference>
<sequence>MTRLPVRLRRFRANEDAVAAIEFAIVLPFMLLLCMGGVELGNALSINVKVTATVHTIADILSQNKCVTTSDVTGILNASSKVLSPYDVTKAVVTVSEVQPTGDNVTAKVIWSQSLNGAARTAGSTVTLPTSLTGVPTTSGLILGEATYAYTPNLGYTISGTVTLRDSYYLYPRQTNFVPTITSGSTPPVPTTSCPTS</sequence>
<name>A0A0R3D521_9BRAD</name>
<evidence type="ECO:0000313" key="4">
    <source>
        <dbReference type="Proteomes" id="UP000051936"/>
    </source>
</evidence>
<reference evidence="3 4" key="1">
    <citation type="submission" date="2015-09" db="EMBL/GenBank/DDBJ databases">
        <title>Draft Genome Sequence of Bradyrhizobium manausense Strain BR 3351T, a Novel Symbiotic Nitrogen-Fixing Alphaproteobacterium Isolated from Brazilian Amazon Rain Forest.</title>
        <authorList>
            <person name="De Araujo J.L."/>
            <person name="Zilli J.E."/>
        </authorList>
    </citation>
    <scope>NUCLEOTIDE SEQUENCE [LARGE SCALE GENOMIC DNA]</scope>
    <source>
        <strain evidence="3 4">BR3351</strain>
    </source>
</reference>
<organism evidence="3 4">
    <name type="scientific">Bradyrhizobium manausense</name>
    <dbReference type="NCBI Taxonomy" id="989370"/>
    <lineage>
        <taxon>Bacteria</taxon>
        <taxon>Pseudomonadati</taxon>
        <taxon>Pseudomonadota</taxon>
        <taxon>Alphaproteobacteria</taxon>
        <taxon>Hyphomicrobiales</taxon>
        <taxon>Nitrobacteraceae</taxon>
        <taxon>Bradyrhizobium</taxon>
    </lineage>
</organism>
<dbReference type="RefSeq" id="WP_057753964.1">
    <property type="nucleotide sequence ID" value="NZ_LJYG01000105.1"/>
</dbReference>
<dbReference type="OrthoDB" id="7189296at2"/>
<keyword evidence="4" id="KW-1185">Reference proteome</keyword>